<sequence>LIGKKDKPGIFFDQDMFIDDIEIKTSRHDRDQKKCPADCDLCTINKIPIISTSIKRMGFE</sequence>
<dbReference type="AlphaFoldDB" id="X0XJB0"/>
<name>X0XJB0_9ZZZZ</name>
<dbReference type="EMBL" id="BARS01036013">
    <property type="protein sequence ID" value="GAG25041.1"/>
    <property type="molecule type" value="Genomic_DNA"/>
</dbReference>
<accession>X0XJB0</accession>
<proteinExistence type="predicted"/>
<feature type="non-terminal residue" evidence="1">
    <location>
        <position position="1"/>
    </location>
</feature>
<evidence type="ECO:0000313" key="1">
    <source>
        <dbReference type="EMBL" id="GAG25041.1"/>
    </source>
</evidence>
<protein>
    <submittedName>
        <fullName evidence="1">Uncharacterized protein</fullName>
    </submittedName>
</protein>
<reference evidence="1" key="1">
    <citation type="journal article" date="2014" name="Front. Microbiol.">
        <title>High frequency of phylogenetically diverse reductive dehalogenase-homologous genes in deep subseafloor sedimentary metagenomes.</title>
        <authorList>
            <person name="Kawai M."/>
            <person name="Futagami T."/>
            <person name="Toyoda A."/>
            <person name="Takaki Y."/>
            <person name="Nishi S."/>
            <person name="Hori S."/>
            <person name="Arai W."/>
            <person name="Tsubouchi T."/>
            <person name="Morono Y."/>
            <person name="Uchiyama I."/>
            <person name="Ito T."/>
            <person name="Fujiyama A."/>
            <person name="Inagaki F."/>
            <person name="Takami H."/>
        </authorList>
    </citation>
    <scope>NUCLEOTIDE SEQUENCE</scope>
    <source>
        <strain evidence="1">Expedition CK06-06</strain>
    </source>
</reference>
<gene>
    <name evidence="1" type="ORF">S01H1_55407</name>
</gene>
<organism evidence="1">
    <name type="scientific">marine sediment metagenome</name>
    <dbReference type="NCBI Taxonomy" id="412755"/>
    <lineage>
        <taxon>unclassified sequences</taxon>
        <taxon>metagenomes</taxon>
        <taxon>ecological metagenomes</taxon>
    </lineage>
</organism>
<comment type="caution">
    <text evidence="1">The sequence shown here is derived from an EMBL/GenBank/DDBJ whole genome shotgun (WGS) entry which is preliminary data.</text>
</comment>